<feature type="domain" description="Post-SET" evidence="8">
    <location>
        <begin position="913"/>
        <end position="929"/>
    </location>
</feature>
<dbReference type="InterPro" id="IPR025776">
    <property type="entry name" value="SUVR4/1/2"/>
</dbReference>
<dbReference type="GO" id="GO:0005694">
    <property type="term" value="C:chromosome"/>
    <property type="evidence" value="ECO:0007669"/>
    <property type="project" value="UniProtKB-SubCell"/>
</dbReference>
<evidence type="ECO:0000259" key="8">
    <source>
        <dbReference type="PROSITE" id="PS50868"/>
    </source>
</evidence>
<evidence type="ECO:0000313" key="10">
    <source>
        <dbReference type="Proteomes" id="UP001633002"/>
    </source>
</evidence>
<comment type="caution">
    <text evidence="9">The sequence shown here is derived from an EMBL/GenBank/DDBJ whole genome shotgun (WGS) entry which is preliminary data.</text>
</comment>
<accession>A0ABD3HQ06</accession>
<dbReference type="InterPro" id="IPR018848">
    <property type="entry name" value="WIYLD_domain"/>
</dbReference>
<dbReference type="PROSITE" id="PS50868">
    <property type="entry name" value="POST_SET"/>
    <property type="match status" value="1"/>
</dbReference>
<sequence length="939" mass="102481">MSRTPNKREAKAYEAMEVLGLNRSFIKPILKELLKVYANEWDYIEAENYRLLADQAFEQQENIVKQESTSSPRRTRASTSGTDKGKKKIDYGNTRSAGTNPPKPVAIAAVSVRPLPAWVKLEEDPDDTPQTLPRTPVSEKVDTCEKPPTSETNLPKTPVAERLENRSARDDVDAVKSNGARIDRRGAGSPAKIDARTLQETLRQVTSSYTPSDTAEPSGSLPELSLPDEKTKSLENGDHKVEGNVDKLATVSTQATHIEVLEASIIDTVEGSKAEEPSVSEKGIASTSGPDSVLEEQLSHANGVAEEPQRQSPAIGGADVLSLLADSYSEDKDEPKVAGIAAPDPPAVQTSVKGQEDVELAEVREPHSVVKPPTEESQDQLLVSSNVAMAEEEPLELVLPEEDTEQLDLTESEVGPESGLRTADLIRPSFLVNKELLGTADGDAKVASGLIVLESTTPTGKRELSDPAETAQPKRVKFEETLASHSAVPSMGLNRRKLILSDSPSAEASPLADAEATPFADGLYEPVRPEGRATPGGMMDMASVASAAPNSGRPKRRLSSRNSNASGSGAAVPNGACATVSNIVREPEDLDDEEQVVRKKSAHSPFDISRGTESVKIPFVNEFSSDVISSSFKYIRVNTVFQDAYVNFSLARVGEEDSCGECTGDCLEATFPCACTRETGGVFAYTRDGSLKGEFLQYEMDRAQDEEKQIAFCASGWHCPIERSKNPNDPESCKGHVSRKFIKECWHKCGCSMGCGNRVVQRGITRKLQIFFTHEGKGWGLRTLEQLPAGAFVCEYVGEILTNMEQEERNNNAKADPTVTHTYPILLDGDWCSEKGLKDEEALCLDATFFGNAARFINHRCCDGNLVDVPVTIESPDRHYYHVAFFTSRAVKPMEELTWDYRIDFDDDTHPIEAFKCLCGSPFCRGASSSKKRKKRGRK</sequence>
<dbReference type="InterPro" id="IPR001214">
    <property type="entry name" value="SET_dom"/>
</dbReference>
<keyword evidence="5" id="KW-0949">S-adenosyl-L-methionine</keyword>
<dbReference type="EMBL" id="JBJQOH010000003">
    <property type="protein sequence ID" value="KAL3693016.1"/>
    <property type="molecule type" value="Genomic_DNA"/>
</dbReference>
<keyword evidence="10" id="KW-1185">Reference proteome</keyword>
<keyword evidence="3" id="KW-0489">Methyltransferase</keyword>
<feature type="region of interest" description="Disordered" evidence="6">
    <location>
        <begin position="63"/>
        <end position="103"/>
    </location>
</feature>
<feature type="compositionally biased region" description="Low complexity" evidence="6">
    <location>
        <begin position="68"/>
        <end position="80"/>
    </location>
</feature>
<keyword evidence="2" id="KW-0158">Chromosome</keyword>
<name>A0ABD3HQ06_9MARC</name>
<dbReference type="GO" id="GO:0008168">
    <property type="term" value="F:methyltransferase activity"/>
    <property type="evidence" value="ECO:0007669"/>
    <property type="project" value="UniProtKB-KW"/>
</dbReference>
<dbReference type="SMART" id="SM00468">
    <property type="entry name" value="PreSET"/>
    <property type="match status" value="1"/>
</dbReference>
<dbReference type="CDD" id="cd10538">
    <property type="entry name" value="SET_SETDB-like"/>
    <property type="match status" value="1"/>
</dbReference>
<dbReference type="InterPro" id="IPR003616">
    <property type="entry name" value="Post-SET_dom"/>
</dbReference>
<reference evidence="9 10" key="1">
    <citation type="submission" date="2024-09" db="EMBL/GenBank/DDBJ databases">
        <title>Chromosome-scale assembly of Riccia sorocarpa.</title>
        <authorList>
            <person name="Paukszto L."/>
        </authorList>
    </citation>
    <scope>NUCLEOTIDE SEQUENCE [LARGE SCALE GENOMIC DNA]</scope>
    <source>
        <strain evidence="9">LP-2024</strain>
        <tissue evidence="9">Aerial parts of the thallus</tissue>
    </source>
</reference>
<feature type="region of interest" description="Disordered" evidence="6">
    <location>
        <begin position="504"/>
        <end position="573"/>
    </location>
</feature>
<dbReference type="Proteomes" id="UP001633002">
    <property type="component" value="Unassembled WGS sequence"/>
</dbReference>
<organism evidence="9 10">
    <name type="scientific">Riccia sorocarpa</name>
    <dbReference type="NCBI Taxonomy" id="122646"/>
    <lineage>
        <taxon>Eukaryota</taxon>
        <taxon>Viridiplantae</taxon>
        <taxon>Streptophyta</taxon>
        <taxon>Embryophyta</taxon>
        <taxon>Marchantiophyta</taxon>
        <taxon>Marchantiopsida</taxon>
        <taxon>Marchantiidae</taxon>
        <taxon>Marchantiales</taxon>
        <taxon>Ricciaceae</taxon>
        <taxon>Riccia</taxon>
    </lineage>
</organism>
<dbReference type="Pfam" id="PF05033">
    <property type="entry name" value="Pre-SET"/>
    <property type="match status" value="1"/>
</dbReference>
<dbReference type="Pfam" id="PF10440">
    <property type="entry name" value="WIYLD"/>
    <property type="match status" value="1"/>
</dbReference>
<feature type="region of interest" description="Disordered" evidence="6">
    <location>
        <begin position="121"/>
        <end position="241"/>
    </location>
</feature>
<dbReference type="Gene3D" id="1.10.8.850">
    <property type="entry name" value="Histone-lysine N methyltransferase , C-terminal domain-like"/>
    <property type="match status" value="1"/>
</dbReference>
<dbReference type="InterPro" id="IPR046341">
    <property type="entry name" value="SET_dom_sf"/>
</dbReference>
<dbReference type="SMART" id="SM00317">
    <property type="entry name" value="SET"/>
    <property type="match status" value="1"/>
</dbReference>
<feature type="compositionally biased region" description="Basic and acidic residues" evidence="6">
    <location>
        <begin position="227"/>
        <end position="241"/>
    </location>
</feature>
<evidence type="ECO:0000259" key="7">
    <source>
        <dbReference type="PROSITE" id="PS50280"/>
    </source>
</evidence>
<comment type="subcellular location">
    <subcellularLocation>
        <location evidence="1">Chromosome</location>
    </subcellularLocation>
</comment>
<keyword evidence="4" id="KW-0808">Transferase</keyword>
<evidence type="ECO:0000256" key="5">
    <source>
        <dbReference type="ARBA" id="ARBA00022691"/>
    </source>
</evidence>
<protein>
    <recommendedName>
        <fullName evidence="11">Histone-lysine N-methyltransferase SUVR4</fullName>
    </recommendedName>
</protein>
<evidence type="ECO:0000256" key="3">
    <source>
        <dbReference type="ARBA" id="ARBA00022603"/>
    </source>
</evidence>
<dbReference type="InterPro" id="IPR007728">
    <property type="entry name" value="Pre-SET_dom"/>
</dbReference>
<gene>
    <name evidence="9" type="ORF">R1sor_006667</name>
</gene>
<dbReference type="SUPFAM" id="SSF82199">
    <property type="entry name" value="SET domain"/>
    <property type="match status" value="1"/>
</dbReference>
<feature type="compositionally biased region" description="Low complexity" evidence="6">
    <location>
        <begin position="560"/>
        <end position="573"/>
    </location>
</feature>
<feature type="compositionally biased region" description="Basic and acidic residues" evidence="6">
    <location>
        <begin position="159"/>
        <end position="174"/>
    </location>
</feature>
<feature type="compositionally biased region" description="Polar residues" evidence="6">
    <location>
        <begin position="198"/>
        <end position="217"/>
    </location>
</feature>
<feature type="domain" description="SET" evidence="7">
    <location>
        <begin position="766"/>
        <end position="902"/>
    </location>
</feature>
<dbReference type="Pfam" id="PF00856">
    <property type="entry name" value="SET"/>
    <property type="match status" value="1"/>
</dbReference>
<evidence type="ECO:0000313" key="9">
    <source>
        <dbReference type="EMBL" id="KAL3693016.1"/>
    </source>
</evidence>
<dbReference type="PANTHER" id="PTHR46450">
    <property type="entry name" value="INACTIVE HISTONE-LYSINE N-METHYLTRANSFERASE SUVR1-RELATED"/>
    <property type="match status" value="1"/>
</dbReference>
<dbReference type="Gene3D" id="2.170.270.10">
    <property type="entry name" value="SET domain"/>
    <property type="match status" value="1"/>
</dbReference>
<evidence type="ECO:0008006" key="11">
    <source>
        <dbReference type="Google" id="ProtNLM"/>
    </source>
</evidence>
<evidence type="ECO:0000256" key="6">
    <source>
        <dbReference type="SAM" id="MobiDB-lite"/>
    </source>
</evidence>
<evidence type="ECO:0000256" key="2">
    <source>
        <dbReference type="ARBA" id="ARBA00022454"/>
    </source>
</evidence>
<dbReference type="PANTHER" id="PTHR46450:SF24">
    <property type="entry name" value="HISTONE-LYSINE N-METHYLTRANSFERASE SUVR4"/>
    <property type="match status" value="1"/>
</dbReference>
<dbReference type="PROSITE" id="PS50280">
    <property type="entry name" value="SET"/>
    <property type="match status" value="1"/>
</dbReference>
<dbReference type="GO" id="GO:0032259">
    <property type="term" value="P:methylation"/>
    <property type="evidence" value="ECO:0007669"/>
    <property type="project" value="UniProtKB-KW"/>
</dbReference>
<proteinExistence type="predicted"/>
<dbReference type="PROSITE" id="PS51580">
    <property type="entry name" value="SAM_MT43_3"/>
    <property type="match status" value="1"/>
</dbReference>
<dbReference type="InterPro" id="IPR043017">
    <property type="entry name" value="WIYLD_dom_sf"/>
</dbReference>
<evidence type="ECO:0000256" key="4">
    <source>
        <dbReference type="ARBA" id="ARBA00022679"/>
    </source>
</evidence>
<dbReference type="AlphaFoldDB" id="A0ABD3HQ06"/>
<feature type="region of interest" description="Disordered" evidence="6">
    <location>
        <begin position="269"/>
        <end position="295"/>
    </location>
</feature>
<evidence type="ECO:0000256" key="1">
    <source>
        <dbReference type="ARBA" id="ARBA00004286"/>
    </source>
</evidence>